<reference evidence="3" key="3">
    <citation type="submission" date="2016-02" db="EMBL/GenBank/DDBJ databases">
        <title>Draft genome of pathogenic Streptomyces sp. in Japan.</title>
        <authorList>
            <person name="Tomihama T."/>
            <person name="Ikenaga M."/>
            <person name="Sakai M."/>
            <person name="Okubo T."/>
            <person name="Ikeda S."/>
        </authorList>
    </citation>
    <scope>NUCLEOTIDE SEQUENCE [LARGE SCALE GENOMIC DNA]</scope>
    <source>
        <strain evidence="3">S58</strain>
    </source>
</reference>
<name>A0A117ECA2_STRSC</name>
<sequence length="61" mass="6353">MSRAFVGMIAGMALAFAGFFGGFGAFLLVAALGGLGWALGRWVEAGGGVQDVRDAFERSRR</sequence>
<feature type="transmembrane region" description="Helical" evidence="1">
    <location>
        <begin position="12"/>
        <end position="39"/>
    </location>
</feature>
<keyword evidence="1" id="KW-0812">Transmembrane</keyword>
<proteinExistence type="predicted"/>
<protein>
    <recommendedName>
        <fullName evidence="4">Small integral membrane protein</fullName>
    </recommendedName>
</protein>
<accession>A0A117ECA2</accession>
<evidence type="ECO:0000256" key="1">
    <source>
        <dbReference type="SAM" id="Phobius"/>
    </source>
</evidence>
<keyword evidence="1" id="KW-0472">Membrane</keyword>
<dbReference type="EMBL" id="BCMM01000001">
    <property type="protein sequence ID" value="GAQ59947.1"/>
    <property type="molecule type" value="Genomic_DNA"/>
</dbReference>
<gene>
    <name evidence="2" type="ORF">SsS58_00285</name>
</gene>
<dbReference type="AlphaFoldDB" id="A0A117ECA2"/>
<dbReference type="RefSeq" id="WP_159056027.1">
    <property type="nucleotide sequence ID" value="NZ_BCMM01000001.1"/>
</dbReference>
<reference evidence="2 3" key="2">
    <citation type="journal article" date="2016" name="Genome Announc.">
        <title>Draft Genome Sequences of Streptomyces scabiei S58, Streptomyces turgidiscabies T45, and Streptomyces acidiscabies a10, the Pathogens of Potato Common Scab, Isolated in Japan.</title>
        <authorList>
            <person name="Tomihama T."/>
            <person name="Nishi Y."/>
            <person name="Sakai M."/>
            <person name="Ikenaga M."/>
            <person name="Okubo T."/>
            <person name="Ikeda S."/>
        </authorList>
    </citation>
    <scope>NUCLEOTIDE SEQUENCE [LARGE SCALE GENOMIC DNA]</scope>
    <source>
        <strain evidence="2 3">S58</strain>
    </source>
</reference>
<reference evidence="3" key="1">
    <citation type="submission" date="2015-11" db="EMBL/GenBank/DDBJ databases">
        <authorList>
            <consortium name="Cross-ministerial Strategic Innovation Promotion Program (SIP) consortium"/>
            <person name="Tomihama T."/>
            <person name="Ikenaga M."/>
            <person name="Sakai M."/>
            <person name="Okubo T."/>
            <person name="Ikeda S."/>
        </authorList>
    </citation>
    <scope>NUCLEOTIDE SEQUENCE [LARGE SCALE GENOMIC DNA]</scope>
    <source>
        <strain evidence="3">S58</strain>
    </source>
</reference>
<evidence type="ECO:0000313" key="3">
    <source>
        <dbReference type="Proteomes" id="UP000067448"/>
    </source>
</evidence>
<evidence type="ECO:0000313" key="2">
    <source>
        <dbReference type="EMBL" id="GAQ59947.1"/>
    </source>
</evidence>
<comment type="caution">
    <text evidence="2">The sequence shown here is derived from an EMBL/GenBank/DDBJ whole genome shotgun (WGS) entry which is preliminary data.</text>
</comment>
<organism evidence="2 3">
    <name type="scientific">Streptomyces scabiei</name>
    <dbReference type="NCBI Taxonomy" id="1930"/>
    <lineage>
        <taxon>Bacteria</taxon>
        <taxon>Bacillati</taxon>
        <taxon>Actinomycetota</taxon>
        <taxon>Actinomycetes</taxon>
        <taxon>Kitasatosporales</taxon>
        <taxon>Streptomycetaceae</taxon>
        <taxon>Streptomyces</taxon>
    </lineage>
</organism>
<dbReference type="Proteomes" id="UP000067448">
    <property type="component" value="Unassembled WGS sequence"/>
</dbReference>
<evidence type="ECO:0008006" key="4">
    <source>
        <dbReference type="Google" id="ProtNLM"/>
    </source>
</evidence>
<keyword evidence="1" id="KW-1133">Transmembrane helix</keyword>